<feature type="chain" id="PRO_5042823555" evidence="4">
    <location>
        <begin position="20"/>
        <end position="643"/>
    </location>
</feature>
<evidence type="ECO:0000313" key="7">
    <source>
        <dbReference type="Proteomes" id="UP001310022"/>
    </source>
</evidence>
<keyword evidence="2" id="KW-0378">Hydrolase</keyword>
<dbReference type="Pfam" id="PF00754">
    <property type="entry name" value="F5_F8_type_C"/>
    <property type="match status" value="1"/>
</dbReference>
<name>A0AAN5ANR4_9BACT</name>
<dbReference type="Gene3D" id="2.60.40.10">
    <property type="entry name" value="Immunoglobulins"/>
    <property type="match status" value="1"/>
</dbReference>
<dbReference type="GO" id="GO:0005975">
    <property type="term" value="P:carbohydrate metabolic process"/>
    <property type="evidence" value="ECO:0007669"/>
    <property type="project" value="InterPro"/>
</dbReference>
<dbReference type="GO" id="GO:0004553">
    <property type="term" value="F:hydrolase activity, hydrolyzing O-glycosyl compounds"/>
    <property type="evidence" value="ECO:0007669"/>
    <property type="project" value="InterPro"/>
</dbReference>
<dbReference type="RefSeq" id="WP_338238743.1">
    <property type="nucleotide sequence ID" value="NZ_BQKE01000003.1"/>
</dbReference>
<dbReference type="InterPro" id="IPR013783">
    <property type="entry name" value="Ig-like_fold"/>
</dbReference>
<comment type="similarity">
    <text evidence="1">Belongs to the glycosyl hydrolase 43 family.</text>
</comment>
<dbReference type="EMBL" id="BQKE01000003">
    <property type="protein sequence ID" value="GJM63596.1"/>
    <property type="molecule type" value="Genomic_DNA"/>
</dbReference>
<dbReference type="Proteomes" id="UP001310022">
    <property type="component" value="Unassembled WGS sequence"/>
</dbReference>
<feature type="signal peptide" evidence="4">
    <location>
        <begin position="1"/>
        <end position="19"/>
    </location>
</feature>
<dbReference type="InterPro" id="IPR000421">
    <property type="entry name" value="FA58C"/>
</dbReference>
<proteinExistence type="inferred from homology"/>
<evidence type="ECO:0000256" key="3">
    <source>
        <dbReference type="ARBA" id="ARBA00023295"/>
    </source>
</evidence>
<protein>
    <submittedName>
        <fullName evidence="6">Endo-1,4-beta-xylanase</fullName>
    </submittedName>
</protein>
<feature type="domain" description="F5/8 type C" evidence="5">
    <location>
        <begin position="380"/>
        <end position="545"/>
    </location>
</feature>
<dbReference type="PANTHER" id="PTHR42812">
    <property type="entry name" value="BETA-XYLOSIDASE"/>
    <property type="match status" value="1"/>
</dbReference>
<keyword evidence="3" id="KW-0326">Glycosidase</keyword>
<sequence>MRPFFLLLLGCCWWTQVYAQQASETFCNPVDLDYQYGEIIPMDRSNFKDHPPVIARGSADPVFINNEVGGQHEAYYIFCTSARGYFRSEDLIKWEHIEPTQEWPVSYFKGKEPSTFEETLEDGTTAFYKDMIAPAAISVKDTLFLMASSRKFKAPIFYSVNPAAGEWAVYEKSLDFPQGADQNLWDPGLFYDEQTADWFLYWGSSNLHPLFGAKLKNSKDPEHRWELDRFQKSMLYLYPDQHGWERFGYDHEREHFKPYIEGAEVDYHNGKYYLTYAGPGTSENVYGNGVYVGDSPLGPWTYAPNNPVAYKPGGFAVGAGHGNVFQDRFGNYWNTGTTWVGVNWVFERRIMMLPAGFDADGLMYANSRFADFPHFAPTGKWEQREDLFTGWMLLSYKKPVKVSAQLSEDLGGNQLTDENPRTLWVAGKAHQGQTAIIDLEALHDVRAIQINYGDYLQHDLALFPPQPLLQESAGYKDRVYTHYKLYTSKDGKRWKEVANNLQEKKHRSNPYIELEKSVEARYVKFENVYCANENLAVSDIRVFGHGKGDAPATPKSLKVKRDQDERNAFVNWSPVEGAVGYNIRWGIEADKLYTTYQLWADAPTEKEIRALNIKQDYYFAVEAFNENGVSALSEVMYCPAGER</sequence>
<dbReference type="InterPro" id="IPR003961">
    <property type="entry name" value="FN3_dom"/>
</dbReference>
<evidence type="ECO:0000256" key="2">
    <source>
        <dbReference type="ARBA" id="ARBA00022801"/>
    </source>
</evidence>
<dbReference type="SUPFAM" id="SSF49265">
    <property type="entry name" value="Fibronectin type III"/>
    <property type="match status" value="1"/>
</dbReference>
<dbReference type="Gene3D" id="2.115.10.20">
    <property type="entry name" value="Glycosyl hydrolase domain, family 43"/>
    <property type="match status" value="1"/>
</dbReference>
<comment type="caution">
    <text evidence="6">The sequence shown here is derived from an EMBL/GenBank/DDBJ whole genome shotgun (WGS) entry which is preliminary data.</text>
</comment>
<accession>A0AAN5ANR4</accession>
<keyword evidence="4" id="KW-0732">Signal</keyword>
<dbReference type="SUPFAM" id="SSF75005">
    <property type="entry name" value="Arabinanase/levansucrase/invertase"/>
    <property type="match status" value="1"/>
</dbReference>
<organism evidence="6 7">
    <name type="scientific">Persicobacter diffluens</name>
    <dbReference type="NCBI Taxonomy" id="981"/>
    <lineage>
        <taxon>Bacteria</taxon>
        <taxon>Pseudomonadati</taxon>
        <taxon>Bacteroidota</taxon>
        <taxon>Cytophagia</taxon>
        <taxon>Cytophagales</taxon>
        <taxon>Persicobacteraceae</taxon>
        <taxon>Persicobacter</taxon>
    </lineage>
</organism>
<dbReference type="CDD" id="cd00063">
    <property type="entry name" value="FN3"/>
    <property type="match status" value="1"/>
</dbReference>
<dbReference type="PROSITE" id="PS50022">
    <property type="entry name" value="FA58C_3"/>
    <property type="match status" value="1"/>
</dbReference>
<evidence type="ECO:0000313" key="6">
    <source>
        <dbReference type="EMBL" id="GJM63596.1"/>
    </source>
</evidence>
<dbReference type="InterPro" id="IPR036116">
    <property type="entry name" value="FN3_sf"/>
</dbReference>
<evidence type="ECO:0000256" key="4">
    <source>
        <dbReference type="SAM" id="SignalP"/>
    </source>
</evidence>
<dbReference type="CDD" id="cd08982">
    <property type="entry name" value="GH43-like"/>
    <property type="match status" value="1"/>
</dbReference>
<evidence type="ECO:0000256" key="1">
    <source>
        <dbReference type="ARBA" id="ARBA00009865"/>
    </source>
</evidence>
<dbReference type="AlphaFoldDB" id="A0AAN5ANR4"/>
<dbReference type="PANTHER" id="PTHR42812:SF12">
    <property type="entry name" value="BETA-XYLOSIDASE-RELATED"/>
    <property type="match status" value="1"/>
</dbReference>
<dbReference type="InterPro" id="IPR008979">
    <property type="entry name" value="Galactose-bd-like_sf"/>
</dbReference>
<dbReference type="Gene3D" id="2.60.120.260">
    <property type="entry name" value="Galactose-binding domain-like"/>
    <property type="match status" value="1"/>
</dbReference>
<dbReference type="InterPro" id="IPR051795">
    <property type="entry name" value="Glycosyl_Hydrlase_43"/>
</dbReference>
<dbReference type="InterPro" id="IPR006710">
    <property type="entry name" value="Glyco_hydro_43"/>
</dbReference>
<reference evidence="6 7" key="1">
    <citation type="submission" date="2021-12" db="EMBL/GenBank/DDBJ databases">
        <title>Genome sequencing of bacteria with rrn-lacking chromosome and rrn-plasmid.</title>
        <authorList>
            <person name="Anda M."/>
            <person name="Iwasaki W."/>
        </authorList>
    </citation>
    <scope>NUCLEOTIDE SEQUENCE [LARGE SCALE GENOMIC DNA]</scope>
    <source>
        <strain evidence="6 7">NBRC 15940</strain>
    </source>
</reference>
<gene>
    <name evidence="6" type="ORF">PEDI_41480</name>
</gene>
<dbReference type="Pfam" id="PF04616">
    <property type="entry name" value="Glyco_hydro_43"/>
    <property type="match status" value="1"/>
</dbReference>
<evidence type="ECO:0000259" key="5">
    <source>
        <dbReference type="PROSITE" id="PS50022"/>
    </source>
</evidence>
<dbReference type="InterPro" id="IPR023296">
    <property type="entry name" value="Glyco_hydro_beta-prop_sf"/>
</dbReference>
<keyword evidence="7" id="KW-1185">Reference proteome</keyword>
<dbReference type="SUPFAM" id="SSF49785">
    <property type="entry name" value="Galactose-binding domain-like"/>
    <property type="match status" value="1"/>
</dbReference>